<feature type="transmembrane region" description="Helical" evidence="2">
    <location>
        <begin position="45"/>
        <end position="64"/>
    </location>
</feature>
<dbReference type="InterPro" id="IPR012098">
    <property type="entry name" value="SND3_fun"/>
</dbReference>
<keyword evidence="2" id="KW-0472">Membrane</keyword>
<reference evidence="3" key="1">
    <citation type="submission" date="2021-01" db="EMBL/GenBank/DDBJ databases">
        <authorList>
            <person name="Corre E."/>
            <person name="Pelletier E."/>
            <person name="Niang G."/>
            <person name="Scheremetjew M."/>
            <person name="Finn R."/>
            <person name="Kale V."/>
            <person name="Holt S."/>
            <person name="Cochrane G."/>
            <person name="Meng A."/>
            <person name="Brown T."/>
            <person name="Cohen L."/>
        </authorList>
    </citation>
    <scope>NUCLEOTIDE SEQUENCE</scope>
    <source>
        <strain evidence="3">RCC1693</strain>
    </source>
</reference>
<sequence>MADSKPAAEKEKGRFLRGKLSQLGTVAVLILTNVLKIDLGEHIQALRFCFAMTILFVVMVYENIRPRIKRKALRDKREAEEALEGWKKATSRSRKKSVVKKTHEEFQPHVIAMKSPEWGEDEVETKMTYTEYDAWMLNSKLQNLALQVAITVGMHYKLHYTTPLALQVVSQLLAIYQDHLVEIYIKHTEAEGDLERPWAEDDDPMAAMKKRQEQAAAAAAKEQANGGAIEGDTQAGSGQTDNKKNA</sequence>
<gene>
    <name evidence="3" type="ORF">FPAR1323_LOCUS14556</name>
</gene>
<dbReference type="GO" id="GO:0005739">
    <property type="term" value="C:mitochondrion"/>
    <property type="evidence" value="ECO:0007669"/>
    <property type="project" value="TreeGrafter"/>
</dbReference>
<evidence type="ECO:0000256" key="2">
    <source>
        <dbReference type="SAM" id="Phobius"/>
    </source>
</evidence>
<feature type="region of interest" description="Disordered" evidence="1">
    <location>
        <begin position="195"/>
        <end position="246"/>
    </location>
</feature>
<feature type="transmembrane region" description="Helical" evidence="2">
    <location>
        <begin position="20"/>
        <end position="39"/>
    </location>
</feature>
<dbReference type="GO" id="GO:0045047">
    <property type="term" value="P:protein targeting to ER"/>
    <property type="evidence" value="ECO:0007669"/>
    <property type="project" value="InterPro"/>
</dbReference>
<dbReference type="PANTHER" id="PTHR28112:SF1">
    <property type="entry name" value="SRP-INDEPENDENT TARGETING PROTEIN 3"/>
    <property type="match status" value="1"/>
</dbReference>
<dbReference type="EMBL" id="HBGT01027957">
    <property type="protein sequence ID" value="CAD9440121.1"/>
    <property type="molecule type" value="Transcribed_RNA"/>
</dbReference>
<organism evidence="3">
    <name type="scientific">Florenciella parvula</name>
    <dbReference type="NCBI Taxonomy" id="236787"/>
    <lineage>
        <taxon>Eukaryota</taxon>
        <taxon>Sar</taxon>
        <taxon>Stramenopiles</taxon>
        <taxon>Ochrophyta</taxon>
        <taxon>Dictyochophyceae</taxon>
        <taxon>Florenciellales</taxon>
        <taxon>Florenciella</taxon>
    </lineage>
</organism>
<protein>
    <submittedName>
        <fullName evidence="3">Uncharacterized protein</fullName>
    </submittedName>
</protein>
<proteinExistence type="predicted"/>
<dbReference type="Pfam" id="PF10032">
    <property type="entry name" value="Pho88"/>
    <property type="match status" value="1"/>
</dbReference>
<accession>A0A7S2GC48</accession>
<evidence type="ECO:0000256" key="1">
    <source>
        <dbReference type="SAM" id="MobiDB-lite"/>
    </source>
</evidence>
<dbReference type="GO" id="GO:0005783">
    <property type="term" value="C:endoplasmic reticulum"/>
    <property type="evidence" value="ECO:0007669"/>
    <property type="project" value="InterPro"/>
</dbReference>
<feature type="compositionally biased region" description="Low complexity" evidence="1">
    <location>
        <begin position="214"/>
        <end position="224"/>
    </location>
</feature>
<keyword evidence="2" id="KW-1133">Transmembrane helix</keyword>
<name>A0A7S2GC48_9STRA</name>
<dbReference type="AlphaFoldDB" id="A0A7S2GC48"/>
<evidence type="ECO:0000313" key="3">
    <source>
        <dbReference type="EMBL" id="CAD9440121.1"/>
    </source>
</evidence>
<keyword evidence="2" id="KW-0812">Transmembrane</keyword>
<dbReference type="PANTHER" id="PTHR28112">
    <property type="entry name" value="SRP-INDEPENDENT TARGETING PROTEIN 3"/>
    <property type="match status" value="1"/>
</dbReference>